<evidence type="ECO:0000313" key="3">
    <source>
        <dbReference type="Proteomes" id="UP001064489"/>
    </source>
</evidence>
<name>A0AAD5NGI6_ACENE</name>
<evidence type="ECO:0000256" key="1">
    <source>
        <dbReference type="SAM" id="MobiDB-lite"/>
    </source>
</evidence>
<dbReference type="Proteomes" id="UP001064489">
    <property type="component" value="Chromosome 12"/>
</dbReference>
<reference evidence="2" key="1">
    <citation type="journal article" date="2022" name="Plant J.">
        <title>Strategies of tolerance reflected in two North American maple genomes.</title>
        <authorList>
            <person name="McEvoy S.L."/>
            <person name="Sezen U.U."/>
            <person name="Trouern-Trend A."/>
            <person name="McMahon S.M."/>
            <person name="Schaberg P.G."/>
            <person name="Yang J."/>
            <person name="Wegrzyn J.L."/>
            <person name="Swenson N.G."/>
        </authorList>
    </citation>
    <scope>NUCLEOTIDE SEQUENCE</scope>
    <source>
        <strain evidence="2">91603</strain>
    </source>
</reference>
<reference evidence="2" key="2">
    <citation type="submission" date="2023-02" db="EMBL/GenBank/DDBJ databases">
        <authorList>
            <person name="Swenson N.G."/>
            <person name="Wegrzyn J.L."/>
            <person name="Mcevoy S.L."/>
        </authorList>
    </citation>
    <scope>NUCLEOTIDE SEQUENCE</scope>
    <source>
        <strain evidence="2">91603</strain>
        <tissue evidence="2">Leaf</tissue>
    </source>
</reference>
<comment type="caution">
    <text evidence="2">The sequence shown here is derived from an EMBL/GenBank/DDBJ whole genome shotgun (WGS) entry which is preliminary data.</text>
</comment>
<organism evidence="2 3">
    <name type="scientific">Acer negundo</name>
    <name type="common">Box elder</name>
    <dbReference type="NCBI Taxonomy" id="4023"/>
    <lineage>
        <taxon>Eukaryota</taxon>
        <taxon>Viridiplantae</taxon>
        <taxon>Streptophyta</taxon>
        <taxon>Embryophyta</taxon>
        <taxon>Tracheophyta</taxon>
        <taxon>Spermatophyta</taxon>
        <taxon>Magnoliopsida</taxon>
        <taxon>eudicotyledons</taxon>
        <taxon>Gunneridae</taxon>
        <taxon>Pentapetalae</taxon>
        <taxon>rosids</taxon>
        <taxon>malvids</taxon>
        <taxon>Sapindales</taxon>
        <taxon>Sapindaceae</taxon>
        <taxon>Hippocastanoideae</taxon>
        <taxon>Acereae</taxon>
        <taxon>Acer</taxon>
    </lineage>
</organism>
<proteinExistence type="predicted"/>
<dbReference type="EMBL" id="JAJSOW010000107">
    <property type="protein sequence ID" value="KAI9156077.1"/>
    <property type="molecule type" value="Genomic_DNA"/>
</dbReference>
<evidence type="ECO:0000313" key="2">
    <source>
        <dbReference type="EMBL" id="KAI9156077.1"/>
    </source>
</evidence>
<feature type="region of interest" description="Disordered" evidence="1">
    <location>
        <begin position="77"/>
        <end position="106"/>
    </location>
</feature>
<feature type="compositionally biased region" description="Basic and acidic residues" evidence="1">
    <location>
        <begin position="91"/>
        <end position="106"/>
    </location>
</feature>
<accession>A0AAD5NGI6</accession>
<sequence>MLRFAMANDGSSSHPNGGVDLNLAELWKLQTTLEQKRRPRQHYDRLCLSSESDEGEIRRRRQGVTDAGIDEEVEEWVFGEPEAAQPRGNNRRFDRFDRGNKEYQGR</sequence>
<protein>
    <submittedName>
        <fullName evidence="2">Uncharacterized protein</fullName>
    </submittedName>
</protein>
<keyword evidence="3" id="KW-1185">Reference proteome</keyword>
<feature type="region of interest" description="Disordered" evidence="1">
    <location>
        <begin position="38"/>
        <end position="65"/>
    </location>
</feature>
<dbReference type="AlphaFoldDB" id="A0AAD5NGI6"/>
<gene>
    <name evidence="2" type="ORF">LWI28_000210</name>
</gene>